<dbReference type="GO" id="GO:0003700">
    <property type="term" value="F:DNA-binding transcription factor activity"/>
    <property type="evidence" value="ECO:0007669"/>
    <property type="project" value="InterPro"/>
</dbReference>
<dbReference type="InterPro" id="IPR036388">
    <property type="entry name" value="WH-like_DNA-bd_sf"/>
</dbReference>
<dbReference type="SUPFAM" id="SSF46689">
    <property type="entry name" value="Homeodomain-like"/>
    <property type="match status" value="1"/>
</dbReference>
<evidence type="ECO:0000313" key="2">
    <source>
        <dbReference type="EMBL" id="CVI25000.1"/>
    </source>
</evidence>
<feature type="domain" description="HTH rpiR-type" evidence="1">
    <location>
        <begin position="55"/>
        <end position="131"/>
    </location>
</feature>
<dbReference type="InterPro" id="IPR001347">
    <property type="entry name" value="SIS_dom"/>
</dbReference>
<proteinExistence type="predicted"/>
<dbReference type="GO" id="GO:1901135">
    <property type="term" value="P:carbohydrate derivative metabolic process"/>
    <property type="evidence" value="ECO:0007669"/>
    <property type="project" value="InterPro"/>
</dbReference>
<protein>
    <submittedName>
        <fullName evidence="2">Transcriptional regulator</fullName>
    </submittedName>
</protein>
<dbReference type="InterPro" id="IPR009057">
    <property type="entry name" value="Homeodomain-like_sf"/>
</dbReference>
<gene>
    <name evidence="2" type="ORF">AGR4A_pAt10406</name>
</gene>
<dbReference type="GO" id="GO:0003677">
    <property type="term" value="F:DNA binding"/>
    <property type="evidence" value="ECO:0007669"/>
    <property type="project" value="InterPro"/>
</dbReference>
<dbReference type="GO" id="GO:0097367">
    <property type="term" value="F:carbohydrate derivative binding"/>
    <property type="evidence" value="ECO:0007669"/>
    <property type="project" value="InterPro"/>
</dbReference>
<dbReference type="Gene3D" id="3.40.50.10490">
    <property type="entry name" value="Glucose-6-phosphate isomerase like protein, domain 1"/>
    <property type="match status" value="1"/>
</dbReference>
<dbReference type="AlphaFoldDB" id="A0A822VBL5"/>
<sequence length="329" mass="36520">MRCWKWKATHRPCSGDGYPTLSIVHLVAFSVASRVTAAEAWCVESLPEYPVPKERSFLFRVRQALPELHPAEKRIGEFVCDFPGELASYSAQELAALAHVSKATVTRFIKRLGYENYEEARRHARAEKQTGSRLFLASATDVGAEQSIKAHVAQAVANLEATFLGISESQLDGAVTALLHARKVWVIGFRSSHPFAAYLQWQLTQVIESIAVIPGAGQTMGEHLVSVGENDVVVFFGLRRRTTQSNAIIDHIRRTKAQLLYVTDEGAPFETNAAWHFQCQTLAPGPLFNHTAVMALCHILITRCLEKAGTNGRIRLRSIESLNETLDEL</sequence>
<evidence type="ECO:0000313" key="3">
    <source>
        <dbReference type="Proteomes" id="UP000192074"/>
    </source>
</evidence>
<dbReference type="Pfam" id="PF01418">
    <property type="entry name" value="HTH_6"/>
    <property type="match status" value="1"/>
</dbReference>
<dbReference type="EMBL" id="FCNL01000040">
    <property type="protein sequence ID" value="CVI25000.1"/>
    <property type="molecule type" value="Genomic_DNA"/>
</dbReference>
<comment type="caution">
    <text evidence="2">The sequence shown here is derived from an EMBL/GenBank/DDBJ whole genome shotgun (WGS) entry which is preliminary data.</text>
</comment>
<dbReference type="Proteomes" id="UP000192074">
    <property type="component" value="Unassembled WGS sequence"/>
</dbReference>
<dbReference type="InterPro" id="IPR046348">
    <property type="entry name" value="SIS_dom_sf"/>
</dbReference>
<dbReference type="Gene3D" id="1.10.10.10">
    <property type="entry name" value="Winged helix-like DNA-binding domain superfamily/Winged helix DNA-binding domain"/>
    <property type="match status" value="1"/>
</dbReference>
<dbReference type="SUPFAM" id="SSF53697">
    <property type="entry name" value="SIS domain"/>
    <property type="match status" value="1"/>
</dbReference>
<reference evidence="2 3" key="1">
    <citation type="submission" date="2016-01" db="EMBL/GenBank/DDBJ databases">
        <authorList>
            <person name="Regsiter A."/>
            <person name="william w."/>
        </authorList>
    </citation>
    <scope>NUCLEOTIDE SEQUENCE [LARGE SCALE GENOMIC DNA]</scope>
    <source>
        <strain evidence="2 3">B6</strain>
    </source>
</reference>
<dbReference type="InterPro" id="IPR047640">
    <property type="entry name" value="RpiR-like"/>
</dbReference>
<accession>A0A822VBL5</accession>
<dbReference type="PANTHER" id="PTHR30514">
    <property type="entry name" value="GLUCOKINASE"/>
    <property type="match status" value="1"/>
</dbReference>
<dbReference type="PROSITE" id="PS51071">
    <property type="entry name" value="HTH_RPIR"/>
    <property type="match status" value="1"/>
</dbReference>
<evidence type="ECO:0000259" key="1">
    <source>
        <dbReference type="PROSITE" id="PS51071"/>
    </source>
</evidence>
<dbReference type="PANTHER" id="PTHR30514:SF18">
    <property type="entry name" value="RPIR-FAMILY TRANSCRIPTIONAL REGULATOR"/>
    <property type="match status" value="1"/>
</dbReference>
<dbReference type="InterPro" id="IPR000281">
    <property type="entry name" value="HTH_RpiR"/>
</dbReference>
<organism evidence="2 3">
    <name type="scientific">Agrobacterium tumefaciens str. B6</name>
    <dbReference type="NCBI Taxonomy" id="1183423"/>
    <lineage>
        <taxon>Bacteria</taxon>
        <taxon>Pseudomonadati</taxon>
        <taxon>Pseudomonadota</taxon>
        <taxon>Alphaproteobacteria</taxon>
        <taxon>Hyphomicrobiales</taxon>
        <taxon>Rhizobiaceae</taxon>
        <taxon>Rhizobium/Agrobacterium group</taxon>
        <taxon>Agrobacterium</taxon>
        <taxon>Agrobacterium tumefaciens complex</taxon>
    </lineage>
</organism>
<dbReference type="Pfam" id="PF01380">
    <property type="entry name" value="SIS"/>
    <property type="match status" value="1"/>
</dbReference>
<name>A0A822VBL5_AGRTU</name>